<dbReference type="EMBL" id="CAIIXF020000007">
    <property type="protein sequence ID" value="CAH1790162.1"/>
    <property type="molecule type" value="Genomic_DNA"/>
</dbReference>
<organism evidence="1 2">
    <name type="scientific">Owenia fusiformis</name>
    <name type="common">Polychaete worm</name>
    <dbReference type="NCBI Taxonomy" id="6347"/>
    <lineage>
        <taxon>Eukaryota</taxon>
        <taxon>Metazoa</taxon>
        <taxon>Spiralia</taxon>
        <taxon>Lophotrochozoa</taxon>
        <taxon>Annelida</taxon>
        <taxon>Polychaeta</taxon>
        <taxon>Sedentaria</taxon>
        <taxon>Canalipalpata</taxon>
        <taxon>Sabellida</taxon>
        <taxon>Oweniida</taxon>
        <taxon>Oweniidae</taxon>
        <taxon>Owenia</taxon>
    </lineage>
</organism>
<dbReference type="Proteomes" id="UP000749559">
    <property type="component" value="Unassembled WGS sequence"/>
</dbReference>
<comment type="caution">
    <text evidence="1">The sequence shown here is derived from an EMBL/GenBank/DDBJ whole genome shotgun (WGS) entry which is preliminary data.</text>
</comment>
<reference evidence="1" key="1">
    <citation type="submission" date="2022-03" db="EMBL/GenBank/DDBJ databases">
        <authorList>
            <person name="Martin C."/>
        </authorList>
    </citation>
    <scope>NUCLEOTIDE SEQUENCE</scope>
</reference>
<protein>
    <submittedName>
        <fullName evidence="1">Uncharacterized protein</fullName>
    </submittedName>
</protein>
<name>A0A8J1TT89_OWEFU</name>
<dbReference type="OrthoDB" id="6041417at2759"/>
<dbReference type="Pfam" id="PF23334">
    <property type="entry name" value="VWC2L_2nd"/>
    <property type="match status" value="1"/>
</dbReference>
<sequence length="132" mass="14600">MDEIYKWTILALVAVLSLIGVAESSCEYGGTTFATNHTFLKDDMCNDCTCLENTKWRCTTMNCSTFTCSYGNQIYNLGDRFGVECNTCDCQRSGALCSNIDCYSSGTSTKPVVVISTLTMTSLIFIQHFLNL</sequence>
<dbReference type="SUPFAM" id="SSF57603">
    <property type="entry name" value="FnI-like domain"/>
    <property type="match status" value="2"/>
</dbReference>
<accession>A0A8J1TT89</accession>
<proteinExistence type="predicted"/>
<evidence type="ECO:0000313" key="1">
    <source>
        <dbReference type="EMBL" id="CAH1790162.1"/>
    </source>
</evidence>
<keyword evidence="2" id="KW-1185">Reference proteome</keyword>
<evidence type="ECO:0000313" key="2">
    <source>
        <dbReference type="Proteomes" id="UP000749559"/>
    </source>
</evidence>
<gene>
    <name evidence="1" type="ORF">OFUS_LOCUS15410</name>
</gene>
<dbReference type="AlphaFoldDB" id="A0A8J1TT89"/>